<proteinExistence type="predicted"/>
<keyword evidence="2" id="KW-1185">Reference proteome</keyword>
<dbReference type="RefSeq" id="WP_207380629.1">
    <property type="nucleotide sequence ID" value="NZ_CP071502.1"/>
</dbReference>
<dbReference type="EMBL" id="CP071502">
    <property type="protein sequence ID" value="QSX37396.1"/>
    <property type="molecule type" value="Genomic_DNA"/>
</dbReference>
<accession>A0ABX7R0S6</accession>
<evidence type="ECO:0000313" key="1">
    <source>
        <dbReference type="EMBL" id="QSX37396.1"/>
    </source>
</evidence>
<dbReference type="Gene3D" id="3.40.190.10">
    <property type="entry name" value="Periplasmic binding protein-like II"/>
    <property type="match status" value="2"/>
</dbReference>
<sequence length="246" mass="28180">MNAIFKCGLALAALLSFWLRAEPVEIRVVSSKWIGFSNEDGTGYYFELLRRAFPEPEWQLSYSIVPFARSLYLFDHQKADIVLGVYKGDIDNGQYCRLPVELDTVDIAMTPNLAASWSGPRSLEHKKVQAYLAYGYDRLVSVPMYYEESSNLLDMLNRVNNGYIDAVLDYRPSMEALVSKLERPQRFVILDSVISAEVYFGFADTDFGNSLRIRFDEVHHKLIDSGEQQALLRQVEGQRNSENPRQ</sequence>
<name>A0ABX7R0S6_9GAMM</name>
<organism evidence="1 2">
    <name type="scientific">Shewanella sedimentimangrovi</name>
    <dbReference type="NCBI Taxonomy" id="2814293"/>
    <lineage>
        <taxon>Bacteria</taxon>
        <taxon>Pseudomonadati</taxon>
        <taxon>Pseudomonadota</taxon>
        <taxon>Gammaproteobacteria</taxon>
        <taxon>Alteromonadales</taxon>
        <taxon>Shewanellaceae</taxon>
        <taxon>Shewanella</taxon>
    </lineage>
</organism>
<gene>
    <name evidence="1" type="ORF">JYB85_00620</name>
</gene>
<reference evidence="1 2" key="1">
    <citation type="submission" date="2021-03" db="EMBL/GenBank/DDBJ databases">
        <title>Novel species identification of genus Shewanella.</title>
        <authorList>
            <person name="Liu G."/>
            <person name="Zhang Q."/>
        </authorList>
    </citation>
    <scope>NUCLEOTIDE SEQUENCE [LARGE SCALE GENOMIC DNA]</scope>
    <source>
        <strain evidence="1 2">FJAT-52962</strain>
    </source>
</reference>
<evidence type="ECO:0000313" key="2">
    <source>
        <dbReference type="Proteomes" id="UP000663207"/>
    </source>
</evidence>
<dbReference type="Proteomes" id="UP000663207">
    <property type="component" value="Chromosome"/>
</dbReference>
<dbReference type="SUPFAM" id="SSF53850">
    <property type="entry name" value="Periplasmic binding protein-like II"/>
    <property type="match status" value="1"/>
</dbReference>
<protein>
    <submittedName>
        <fullName evidence="1">ABC transporter substrate-binding protein</fullName>
    </submittedName>
</protein>